<protein>
    <submittedName>
        <fullName evidence="2">Uncharacterized protein</fullName>
    </submittedName>
</protein>
<dbReference type="RefSeq" id="WP_078768189.1">
    <property type="nucleotide sequence ID" value="NZ_FUWW01000006.1"/>
</dbReference>
<dbReference type="EMBL" id="FUWW01000006">
    <property type="protein sequence ID" value="SJZ48257.1"/>
    <property type="molecule type" value="Genomic_DNA"/>
</dbReference>
<feature type="chain" id="PRO_5010517372" evidence="1">
    <location>
        <begin position="29"/>
        <end position="749"/>
    </location>
</feature>
<evidence type="ECO:0000313" key="3">
    <source>
        <dbReference type="Proteomes" id="UP000190657"/>
    </source>
</evidence>
<dbReference type="OrthoDB" id="2988117at2"/>
<name>A0A1T4L145_9FIRM</name>
<keyword evidence="3" id="KW-1185">Reference proteome</keyword>
<keyword evidence="1" id="KW-0732">Signal</keyword>
<accession>A0A1T4L145</accession>
<evidence type="ECO:0000256" key="1">
    <source>
        <dbReference type="SAM" id="SignalP"/>
    </source>
</evidence>
<proteinExistence type="predicted"/>
<organism evidence="2 3">
    <name type="scientific">Eubacterium coprostanoligenes</name>
    <dbReference type="NCBI Taxonomy" id="290054"/>
    <lineage>
        <taxon>Bacteria</taxon>
        <taxon>Bacillati</taxon>
        <taxon>Bacillota</taxon>
        <taxon>Clostridia</taxon>
        <taxon>Eubacteriales</taxon>
        <taxon>Eubacteriaceae</taxon>
        <taxon>Eubacterium</taxon>
    </lineage>
</organism>
<reference evidence="2 3" key="1">
    <citation type="submission" date="2017-02" db="EMBL/GenBank/DDBJ databases">
        <authorList>
            <person name="Peterson S.W."/>
        </authorList>
    </citation>
    <scope>NUCLEOTIDE SEQUENCE [LARGE SCALE GENOMIC DNA]</scope>
    <source>
        <strain evidence="2 3">ATCC 51222</strain>
    </source>
</reference>
<feature type="signal peptide" evidence="1">
    <location>
        <begin position="1"/>
        <end position="28"/>
    </location>
</feature>
<sequence length="749" mass="82349">MKKFIKKTIAGLIAGVMAISSMPFTALADTASDKAFIQSKINSGAPTYATTTSISGNALSNHTGYMNNILVSGNYDQRASAQFALDNSVGYSIVAHALDKAVAVYDGTNDVKIPVAVEGKDGYCGANITVYAGIDHVALKNGGQFSLGNRTWIRANSWVDYGDNSDTSHDFSTDDTVNKERGNSATGYFQVFKKNLFGGGTNTPKQWKNYITFTPDSSFDETYYASLTTLTYKCQADIFAEWTGGKGNKQNIAADTSDYTVDYKVINYKPLKDLLDDVDGDLKNTFNTVSANESEYDASTVSAYYSALAELYRFNLTDGLTVGTVATKANKMKTLISNYNTAKENLKKLPQIEQSYIDSYNNALTEAEAKALYPDRYTADSINALNVEIASVKTARDSVKNNEELEALTTRLLTAISNLVQAKFNVVFVTVDLDSTTENGKFNDYIEYGKTYDADAGANVKKWVVTTDNGNTSTVIDNFDQKASFVITKDAKIYAYLSGEDSSKSSSKVTFLGRHNQVVAIRYVAKDMTLDTKTVDAPSIPFYHFENWDLASVKGDGNEYTVKATYTCNQESSDFCTVHFGEWSKAYAYDSYVYLPNTEAGTKYALYSDEQYTKFLTVLDGVDFYAPKTSDIYVKAYDAEAEARIAVTGSFAEKDEEKGKKYANFNCKFYLPAGANAIEWGVEVLSPDGTRTAKVKAEKLSERKEYTVRFGTSSSSVPSITGRAYLVYVQNGVKTTIYSPEYVTVNLNA</sequence>
<evidence type="ECO:0000313" key="2">
    <source>
        <dbReference type="EMBL" id="SJZ48257.1"/>
    </source>
</evidence>
<dbReference type="Proteomes" id="UP000190657">
    <property type="component" value="Unassembled WGS sequence"/>
</dbReference>
<dbReference type="AlphaFoldDB" id="A0A1T4L145"/>
<gene>
    <name evidence="2" type="ORF">SAMN02745114_00698</name>
</gene>